<dbReference type="SUPFAM" id="SSF49313">
    <property type="entry name" value="Cadherin-like"/>
    <property type="match status" value="2"/>
</dbReference>
<dbReference type="Proteomes" id="UP001352852">
    <property type="component" value="Unassembled WGS sequence"/>
</dbReference>
<evidence type="ECO:0000256" key="3">
    <source>
        <dbReference type="ARBA" id="ARBA00022989"/>
    </source>
</evidence>
<gene>
    <name evidence="7" type="ORF">CHARACLAT_024232</name>
</gene>
<sequence length="184" mass="20430">MELKSKNQPVDVLLRCIVAFCFFTLCWAQRLCTVPPGPVIIPENNTADIQVVKITSNSDVTLSVSVNPEDLFYMKGNILMVKKGLDFESLSSPTLLVWVKCSKAGSRSVNESVEVLVENVNDNPPNFAQNHYVLDVNELTPVNLSVGLIEATDVDSEPLYYRLESATVRLPSSCLLCFIVLHLR</sequence>
<evidence type="ECO:0000313" key="8">
    <source>
        <dbReference type="Proteomes" id="UP001352852"/>
    </source>
</evidence>
<dbReference type="CDD" id="cd11304">
    <property type="entry name" value="Cadherin_repeat"/>
    <property type="match status" value="1"/>
</dbReference>
<evidence type="ECO:0000256" key="2">
    <source>
        <dbReference type="ARBA" id="ARBA00022692"/>
    </source>
</evidence>
<feature type="domain" description="Cadherin" evidence="6">
    <location>
        <begin position="47"/>
        <end position="127"/>
    </location>
</feature>
<dbReference type="PANTHER" id="PTHR24026:SF126">
    <property type="entry name" value="PROTOCADHERIN FAT 4"/>
    <property type="match status" value="1"/>
</dbReference>
<keyword evidence="8" id="KW-1185">Reference proteome</keyword>
<keyword evidence="3" id="KW-1133">Transmembrane helix</keyword>
<dbReference type="InterPro" id="IPR015919">
    <property type="entry name" value="Cadherin-like_sf"/>
</dbReference>
<comment type="caution">
    <text evidence="7">The sequence shown here is derived from an EMBL/GenBank/DDBJ whole genome shotgun (WGS) entry which is preliminary data.</text>
</comment>
<keyword evidence="4" id="KW-0472">Membrane</keyword>
<keyword evidence="2" id="KW-0812">Transmembrane</keyword>
<keyword evidence="5" id="KW-0106">Calcium</keyword>
<organism evidence="7 8">
    <name type="scientific">Characodon lateralis</name>
    <dbReference type="NCBI Taxonomy" id="208331"/>
    <lineage>
        <taxon>Eukaryota</taxon>
        <taxon>Metazoa</taxon>
        <taxon>Chordata</taxon>
        <taxon>Craniata</taxon>
        <taxon>Vertebrata</taxon>
        <taxon>Euteleostomi</taxon>
        <taxon>Actinopterygii</taxon>
        <taxon>Neopterygii</taxon>
        <taxon>Teleostei</taxon>
        <taxon>Neoteleostei</taxon>
        <taxon>Acanthomorphata</taxon>
        <taxon>Ovalentaria</taxon>
        <taxon>Atherinomorphae</taxon>
        <taxon>Cyprinodontiformes</taxon>
        <taxon>Goodeidae</taxon>
        <taxon>Characodon</taxon>
    </lineage>
</organism>
<comment type="subcellular location">
    <subcellularLocation>
        <location evidence="1">Membrane</location>
    </subcellularLocation>
</comment>
<name>A0ABU7EWU1_9TELE</name>
<dbReference type="Gene3D" id="2.60.40.60">
    <property type="entry name" value="Cadherins"/>
    <property type="match status" value="2"/>
</dbReference>
<dbReference type="PROSITE" id="PS50268">
    <property type="entry name" value="CADHERIN_2"/>
    <property type="match status" value="1"/>
</dbReference>
<proteinExistence type="predicted"/>
<dbReference type="PANTHER" id="PTHR24026">
    <property type="entry name" value="FAT ATYPICAL CADHERIN-RELATED"/>
    <property type="match status" value="1"/>
</dbReference>
<reference evidence="7 8" key="1">
    <citation type="submission" date="2021-06" db="EMBL/GenBank/DDBJ databases">
        <authorList>
            <person name="Palmer J.M."/>
        </authorList>
    </citation>
    <scope>NUCLEOTIDE SEQUENCE [LARGE SCALE GENOMIC DNA]</scope>
    <source>
        <strain evidence="7 8">CL_MEX2019</strain>
        <tissue evidence="7">Muscle</tissue>
    </source>
</reference>
<accession>A0ABU7EWU1</accession>
<evidence type="ECO:0000256" key="1">
    <source>
        <dbReference type="ARBA" id="ARBA00004370"/>
    </source>
</evidence>
<protein>
    <recommendedName>
        <fullName evidence="6">Cadherin domain-containing protein</fullName>
    </recommendedName>
</protein>
<dbReference type="EMBL" id="JAHUTJ010068226">
    <property type="protein sequence ID" value="MED6291491.1"/>
    <property type="molecule type" value="Genomic_DNA"/>
</dbReference>
<evidence type="ECO:0000256" key="4">
    <source>
        <dbReference type="ARBA" id="ARBA00023136"/>
    </source>
</evidence>
<dbReference type="InterPro" id="IPR002126">
    <property type="entry name" value="Cadherin-like_dom"/>
</dbReference>
<evidence type="ECO:0000259" key="6">
    <source>
        <dbReference type="PROSITE" id="PS50268"/>
    </source>
</evidence>
<evidence type="ECO:0000313" key="7">
    <source>
        <dbReference type="EMBL" id="MED6291491.1"/>
    </source>
</evidence>
<evidence type="ECO:0000256" key="5">
    <source>
        <dbReference type="PROSITE-ProRule" id="PRU00043"/>
    </source>
</evidence>